<organism evidence="1 2">
    <name type="scientific">Candidatus Nitrospira neomarina</name>
    <dbReference type="NCBI Taxonomy" id="3020899"/>
    <lineage>
        <taxon>Bacteria</taxon>
        <taxon>Pseudomonadati</taxon>
        <taxon>Nitrospirota</taxon>
        <taxon>Nitrospiria</taxon>
        <taxon>Nitrospirales</taxon>
        <taxon>Nitrospiraceae</taxon>
        <taxon>Nitrospira</taxon>
    </lineage>
</organism>
<dbReference type="Proteomes" id="UP001302494">
    <property type="component" value="Chromosome"/>
</dbReference>
<reference evidence="1 2" key="1">
    <citation type="submission" date="2023-01" db="EMBL/GenBank/DDBJ databases">
        <title>Cultivation and genomic characterization of new, ubiquitous marine nitrite-oxidizing bacteria from the Nitrospirales.</title>
        <authorList>
            <person name="Mueller A.J."/>
            <person name="Daebeler A."/>
            <person name="Herbold C.W."/>
            <person name="Kirkegaard R.H."/>
            <person name="Daims H."/>
        </authorList>
    </citation>
    <scope>NUCLEOTIDE SEQUENCE [LARGE SCALE GENOMIC DNA]</scope>
    <source>
        <strain evidence="1 2">DK</strain>
    </source>
</reference>
<dbReference type="RefSeq" id="WP_312744398.1">
    <property type="nucleotide sequence ID" value="NZ_CP116968.1"/>
</dbReference>
<proteinExistence type="predicted"/>
<dbReference type="AlphaFoldDB" id="A0AA96JVI3"/>
<gene>
    <name evidence="1" type="ORF">PQG83_19025</name>
</gene>
<evidence type="ECO:0000313" key="2">
    <source>
        <dbReference type="Proteomes" id="UP001302494"/>
    </source>
</evidence>
<accession>A0AA96JVI3</accession>
<keyword evidence="2" id="KW-1185">Reference proteome</keyword>
<dbReference type="KEGG" id="nneo:PQG83_19025"/>
<evidence type="ECO:0000313" key="1">
    <source>
        <dbReference type="EMBL" id="WNM61812.1"/>
    </source>
</evidence>
<protein>
    <submittedName>
        <fullName evidence="1">Uncharacterized protein</fullName>
    </submittedName>
</protein>
<dbReference type="EMBL" id="CP116968">
    <property type="protein sequence ID" value="WNM61812.1"/>
    <property type="molecule type" value="Genomic_DNA"/>
</dbReference>
<sequence>MLNLERHPFWNTCVPFCTPAHAALRAACLVVGGQRNVSELNGEACLNFELVAPPQKGIRVAVVRQATHRSGSDSAGAAAVRRAGREEVAVPTAYTPDVIDAPWAILEKIYRAGYVYQKCGIMLTDLVPA</sequence>
<name>A0AA96JVI3_9BACT</name>